<sequence length="230" mass="24464">MDDPVLVDELRPSKPPPVSVYDDMFESYFNRAAEPPEPSPKASSSSSSTPPPVFDKPVFDDDPDTVDPFDAIPLFGGGDGGEDFLGGLGSAEKSEERMEPKAVGFDDDLFPGHGGSARSPVREAADQEAVGFDDLIPGFGGSVKPAPPMEPEEAVFDDGVIPGVGGSTNHHNSARFICIDRVSAVLCTVSRMLTGHVLVSVWLCLSGLRIDYLYINCKPLDLDPLTKGVV</sequence>
<evidence type="ECO:0008006" key="4">
    <source>
        <dbReference type="Google" id="ProtNLM"/>
    </source>
</evidence>
<comment type="caution">
    <text evidence="2">The sequence shown here is derived from an EMBL/GenBank/DDBJ whole genome shotgun (WGS) entry which is preliminary data.</text>
</comment>
<reference evidence="2" key="2">
    <citation type="submission" date="2021-12" db="EMBL/GenBank/DDBJ databases">
        <title>Resequencing data analysis of finger millet.</title>
        <authorList>
            <person name="Hatakeyama M."/>
            <person name="Aluri S."/>
            <person name="Balachadran M.T."/>
            <person name="Sivarajan S.R."/>
            <person name="Poveda L."/>
            <person name="Shimizu-Inatsugi R."/>
            <person name="Schlapbach R."/>
            <person name="Sreeman S.M."/>
            <person name="Shimizu K.K."/>
        </authorList>
    </citation>
    <scope>NUCLEOTIDE SEQUENCE</scope>
</reference>
<dbReference type="EMBL" id="BQKI01000083">
    <property type="protein sequence ID" value="GJN31918.1"/>
    <property type="molecule type" value="Genomic_DNA"/>
</dbReference>
<evidence type="ECO:0000256" key="1">
    <source>
        <dbReference type="SAM" id="MobiDB-lite"/>
    </source>
</evidence>
<protein>
    <recommendedName>
        <fullName evidence="4">Clathrin light chain</fullName>
    </recommendedName>
</protein>
<evidence type="ECO:0000313" key="2">
    <source>
        <dbReference type="EMBL" id="GJN31918.1"/>
    </source>
</evidence>
<gene>
    <name evidence="2" type="primary">gb20374</name>
    <name evidence="2" type="ORF">PR202_gb20374</name>
</gene>
<evidence type="ECO:0000313" key="3">
    <source>
        <dbReference type="Proteomes" id="UP001054889"/>
    </source>
</evidence>
<feature type="region of interest" description="Disordered" evidence="1">
    <location>
        <begin position="29"/>
        <end position="71"/>
    </location>
</feature>
<keyword evidence="3" id="KW-1185">Reference proteome</keyword>
<name>A0AAV5F8C9_ELECO</name>
<organism evidence="2 3">
    <name type="scientific">Eleusine coracana subsp. coracana</name>
    <dbReference type="NCBI Taxonomy" id="191504"/>
    <lineage>
        <taxon>Eukaryota</taxon>
        <taxon>Viridiplantae</taxon>
        <taxon>Streptophyta</taxon>
        <taxon>Embryophyta</taxon>
        <taxon>Tracheophyta</taxon>
        <taxon>Spermatophyta</taxon>
        <taxon>Magnoliopsida</taxon>
        <taxon>Liliopsida</taxon>
        <taxon>Poales</taxon>
        <taxon>Poaceae</taxon>
        <taxon>PACMAD clade</taxon>
        <taxon>Chloridoideae</taxon>
        <taxon>Cynodonteae</taxon>
        <taxon>Eleusininae</taxon>
        <taxon>Eleusine</taxon>
    </lineage>
</organism>
<proteinExistence type="predicted"/>
<dbReference type="AlphaFoldDB" id="A0AAV5F8C9"/>
<dbReference type="Proteomes" id="UP001054889">
    <property type="component" value="Unassembled WGS sequence"/>
</dbReference>
<reference evidence="2" key="1">
    <citation type="journal article" date="2018" name="DNA Res.">
        <title>Multiple hybrid de novo genome assembly of finger millet, an orphan allotetraploid crop.</title>
        <authorList>
            <person name="Hatakeyama M."/>
            <person name="Aluri S."/>
            <person name="Balachadran M.T."/>
            <person name="Sivarajan S.R."/>
            <person name="Patrignani A."/>
            <person name="Gruter S."/>
            <person name="Poveda L."/>
            <person name="Shimizu-Inatsugi R."/>
            <person name="Baeten J."/>
            <person name="Francoijs K.J."/>
            <person name="Nataraja K.N."/>
            <person name="Reddy Y.A.N."/>
            <person name="Phadnis S."/>
            <person name="Ravikumar R.L."/>
            <person name="Schlapbach R."/>
            <person name="Sreeman S.M."/>
            <person name="Shimizu K.K."/>
        </authorList>
    </citation>
    <scope>NUCLEOTIDE SEQUENCE</scope>
</reference>
<accession>A0AAV5F8C9</accession>